<keyword evidence="2" id="KW-1185">Reference proteome</keyword>
<dbReference type="STRING" id="1043004.A0A074WH49"/>
<name>A0A074WH49_9PEZI</name>
<dbReference type="Proteomes" id="UP000027730">
    <property type="component" value="Unassembled WGS sequence"/>
</dbReference>
<evidence type="ECO:0000313" key="1">
    <source>
        <dbReference type="EMBL" id="KEQ69137.1"/>
    </source>
</evidence>
<dbReference type="HOGENOM" id="CLU_020422_0_0_1"/>
<reference evidence="1 2" key="1">
    <citation type="journal article" date="2014" name="BMC Genomics">
        <title>Genome sequencing of four Aureobasidium pullulans varieties: biotechnological potential, stress tolerance, and description of new species.</title>
        <authorList>
            <person name="Gostin Ar C."/>
            <person name="Ohm R.A."/>
            <person name="Kogej T."/>
            <person name="Sonjak S."/>
            <person name="Turk M."/>
            <person name="Zajc J."/>
            <person name="Zalar P."/>
            <person name="Grube M."/>
            <person name="Sun H."/>
            <person name="Han J."/>
            <person name="Sharma A."/>
            <person name="Chiniquy J."/>
            <person name="Ngan C.Y."/>
            <person name="Lipzen A."/>
            <person name="Barry K."/>
            <person name="Grigoriev I.V."/>
            <person name="Gunde-Cimerman N."/>
        </authorList>
    </citation>
    <scope>NUCLEOTIDE SEQUENCE [LARGE SCALE GENOMIC DNA]</scope>
    <source>
        <strain evidence="1 2">CBS 147.97</strain>
    </source>
</reference>
<dbReference type="AlphaFoldDB" id="A0A074WH49"/>
<proteinExistence type="predicted"/>
<accession>A0A074WH49</accession>
<protein>
    <submittedName>
        <fullName evidence="1">Uncharacterized protein</fullName>
    </submittedName>
</protein>
<dbReference type="EMBL" id="KL584723">
    <property type="protein sequence ID" value="KEQ69137.1"/>
    <property type="molecule type" value="Genomic_DNA"/>
</dbReference>
<sequence length="372" mass="42182">MYPSARPRAMHALAQTALPSLSQITTSINTGPSQYSYTISTKKTTLLRYLGLLNPAPNKMKRIGDLPSNKIWFFDVRNVRCWSSFKLETMLGVPELRSLLLREVLCDELPTPPPVTYKPATEQHLRLAYRDYYGVKLNAALKSSMTQPALQMYSRHGGASLTTPDFTSCTSHELSPAGNNRVVGLILPNLQWKTEMRVGDSNERIKYLHGLARLQHLLRENNCRYGFIITEIELVCVRYGGNDTIYDAEREQAQTKFSSSHVTSSHHIPIFGFFEVTDSIPLRDNNTNPYGPLTMTAGLALWYLHMQAQDQALPGHEHWQIQVGTSAAMTRHKYVPTDPWVPKHSKVQGRVTTRLRGWVMAEDKVCQRLEAR</sequence>
<dbReference type="RefSeq" id="XP_013423303.1">
    <property type="nucleotide sequence ID" value="XM_013567849.1"/>
</dbReference>
<dbReference type="GeneID" id="25412416"/>
<dbReference type="OrthoDB" id="5300765at2759"/>
<organism evidence="1 2">
    <name type="scientific">Aureobasidium namibiae CBS 147.97</name>
    <dbReference type="NCBI Taxonomy" id="1043004"/>
    <lineage>
        <taxon>Eukaryota</taxon>
        <taxon>Fungi</taxon>
        <taxon>Dikarya</taxon>
        <taxon>Ascomycota</taxon>
        <taxon>Pezizomycotina</taxon>
        <taxon>Dothideomycetes</taxon>
        <taxon>Dothideomycetidae</taxon>
        <taxon>Dothideales</taxon>
        <taxon>Saccotheciaceae</taxon>
        <taxon>Aureobasidium</taxon>
    </lineage>
</organism>
<evidence type="ECO:0000313" key="2">
    <source>
        <dbReference type="Proteomes" id="UP000027730"/>
    </source>
</evidence>
<gene>
    <name evidence="1" type="ORF">M436DRAFT_57054</name>
</gene>